<keyword evidence="18" id="KW-1185">Reference proteome</keyword>
<dbReference type="Proteomes" id="UP001144347">
    <property type="component" value="Unassembled WGS sequence"/>
</dbReference>
<dbReference type="PROSITE" id="PS52016">
    <property type="entry name" value="TONB_DEPENDENT_REC_3"/>
    <property type="match status" value="1"/>
</dbReference>
<keyword evidence="5 12" id="KW-0812">Transmembrane</keyword>
<keyword evidence="2 12" id="KW-0813">Transport</keyword>
<comment type="subcellular location">
    <subcellularLocation>
        <location evidence="1 12">Cell outer membrane</location>
        <topology evidence="1 12">Multi-pass membrane protein</topology>
    </subcellularLocation>
</comment>
<evidence type="ECO:0000256" key="6">
    <source>
        <dbReference type="ARBA" id="ARBA00022729"/>
    </source>
</evidence>
<evidence type="ECO:0000256" key="9">
    <source>
        <dbReference type="ARBA" id="ARBA00023077"/>
    </source>
</evidence>
<evidence type="ECO:0000256" key="12">
    <source>
        <dbReference type="PROSITE-ProRule" id="PRU01360"/>
    </source>
</evidence>
<dbReference type="InterPro" id="IPR036942">
    <property type="entry name" value="Beta-barrel_TonB_sf"/>
</dbReference>
<keyword evidence="7" id="KW-0408">Iron</keyword>
<dbReference type="Gene3D" id="2.170.130.10">
    <property type="entry name" value="TonB-dependent receptor, plug domain"/>
    <property type="match status" value="1"/>
</dbReference>
<feature type="domain" description="TonB-dependent receptor-like beta-barrel" evidence="15">
    <location>
        <begin position="521"/>
        <end position="901"/>
    </location>
</feature>
<evidence type="ECO:0000256" key="13">
    <source>
        <dbReference type="RuleBase" id="RU003357"/>
    </source>
</evidence>
<keyword evidence="17" id="KW-0675">Receptor</keyword>
<evidence type="ECO:0000256" key="3">
    <source>
        <dbReference type="ARBA" id="ARBA00022452"/>
    </source>
</evidence>
<keyword evidence="4" id="KW-0410">Iron transport</keyword>
<evidence type="ECO:0000256" key="7">
    <source>
        <dbReference type="ARBA" id="ARBA00023004"/>
    </source>
</evidence>
<keyword evidence="3 12" id="KW-1134">Transmembrane beta strand</keyword>
<evidence type="ECO:0000256" key="5">
    <source>
        <dbReference type="ARBA" id="ARBA00022692"/>
    </source>
</evidence>
<evidence type="ECO:0000256" key="1">
    <source>
        <dbReference type="ARBA" id="ARBA00004571"/>
    </source>
</evidence>
<keyword evidence="11 12" id="KW-0998">Cell outer membrane</keyword>
<dbReference type="InterPro" id="IPR037066">
    <property type="entry name" value="Plug_dom_sf"/>
</dbReference>
<sequence length="959" mass="104647">MRKNLLTKWTKRYIFLLLLWQFVSGLAYAQTGNISGKVTDNNGNAVPGASVKIKNTNRVTSTNTSGAFTLTDVNIATVTLQISYVGYQTKEITATVNKPINISLAEESNKMDEIIVTGTFDKRKRMDASVAITTLNAVQMERIVPASAADLLKNVPGVFVNSSVGEIRNSVASRGITVGTQDGSFGYEYVSMQEDGLPITNTTYFGYGPDFFLRPDATLGRLEAVRGGTASITAANAPGGIFNYVSKTGGDVFEGEIRTKLGLVGIDGRGYSRADLNLGGPMGDNWFYNVGGFYRYDQGGRYAGYPMNNGGQIKANIVKKYKTGSLKFFGKYLNDRNGYAQFIPTTGFDNPQPAIGFDINSTVLMPNINYKSQDFIYGGSLNFNPSNLVKSTYRSGGLNWQQDLGGGWSLNNSAKYSSNTILYNTPGGVSAMSATDLTTYFLLTGNTGLGIGTYSFKDAQSGRELMSVNSALGAGGLPVYTVTKNELPGQQLRPNSLFLTTFGAYKNSVKEFIDQFSLNKSIKNMNFTIGGYFGYSDVHRYSGLDGVALSTIQNRPQLVSLTFNGVTLGGTSGLHQVTNKDGIAQANGDNGASLSFNAKQKQGALFFGHTWNITEKLTFDWGLRYENVNVTGYNERVYMKTGVQGGVDGDPKTFYDNNTVSKITAVNFDKTLHTFSFSGALNYKFNDNVAIYGRYSEGKKAPDLDVYFAANRPETIGLLNPMERTTRQVEVGLKARTKGLNLFVTPFYSILSGVPNGQMFGAVGGGFYVPPMLYGKYRTLGVEIEADYKIDNHFSIRGVATFQRSKIAEFEAWVANGAGPADDTKISYSGNETDNNARTILNLTPTYTTGKFYTFLTWSYLGKRQANAANVFSLPGFSQFDFGAGYDINKRLKLSANVNNLFNEYGAMSWVRPGGILETLEGNNAFTQTLYNQAVQNNAPYSTVSIPPRAYFLTASYKF</sequence>
<evidence type="ECO:0000256" key="14">
    <source>
        <dbReference type="SAM" id="SignalP"/>
    </source>
</evidence>
<name>A0ABT4L9Y2_9SPHI</name>
<proteinExistence type="inferred from homology"/>
<evidence type="ECO:0000259" key="15">
    <source>
        <dbReference type="Pfam" id="PF00593"/>
    </source>
</evidence>
<dbReference type="InterPro" id="IPR039426">
    <property type="entry name" value="TonB-dep_rcpt-like"/>
</dbReference>
<evidence type="ECO:0000256" key="10">
    <source>
        <dbReference type="ARBA" id="ARBA00023136"/>
    </source>
</evidence>
<evidence type="ECO:0000313" key="18">
    <source>
        <dbReference type="Proteomes" id="UP001144347"/>
    </source>
</evidence>
<dbReference type="RefSeq" id="WP_269427769.1">
    <property type="nucleotide sequence ID" value="NZ_JAPWGM010000003.1"/>
</dbReference>
<dbReference type="Pfam" id="PF07715">
    <property type="entry name" value="Plug"/>
    <property type="match status" value="1"/>
</dbReference>
<feature type="signal peptide" evidence="14">
    <location>
        <begin position="1"/>
        <end position="29"/>
    </location>
</feature>
<dbReference type="Pfam" id="PF13715">
    <property type="entry name" value="CarbopepD_reg_2"/>
    <property type="match status" value="1"/>
</dbReference>
<accession>A0ABT4L9Y2</accession>
<feature type="chain" id="PRO_5045171248" evidence="14">
    <location>
        <begin position="30"/>
        <end position="959"/>
    </location>
</feature>
<comment type="similarity">
    <text evidence="12 13">Belongs to the TonB-dependent receptor family.</text>
</comment>
<dbReference type="SUPFAM" id="SSF49464">
    <property type="entry name" value="Carboxypeptidase regulatory domain-like"/>
    <property type="match status" value="1"/>
</dbReference>
<dbReference type="SUPFAM" id="SSF56935">
    <property type="entry name" value="Porins"/>
    <property type="match status" value="1"/>
</dbReference>
<dbReference type="Gene3D" id="2.60.40.1120">
    <property type="entry name" value="Carboxypeptidase-like, regulatory domain"/>
    <property type="match status" value="1"/>
</dbReference>
<comment type="caution">
    <text evidence="17">The sequence shown here is derived from an EMBL/GenBank/DDBJ whole genome shotgun (WGS) entry which is preliminary data.</text>
</comment>
<evidence type="ECO:0000256" key="8">
    <source>
        <dbReference type="ARBA" id="ARBA00023065"/>
    </source>
</evidence>
<dbReference type="InterPro" id="IPR012910">
    <property type="entry name" value="Plug_dom"/>
</dbReference>
<feature type="domain" description="TonB-dependent receptor plug" evidence="16">
    <location>
        <begin position="125"/>
        <end position="241"/>
    </location>
</feature>
<keyword evidence="9 13" id="KW-0798">TonB box</keyword>
<evidence type="ECO:0000256" key="2">
    <source>
        <dbReference type="ARBA" id="ARBA00022448"/>
    </source>
</evidence>
<keyword evidence="6 14" id="KW-0732">Signal</keyword>
<reference evidence="17" key="1">
    <citation type="submission" date="2022-12" db="EMBL/GenBank/DDBJ databases">
        <title>Genome sequence of HCMS5-2.</title>
        <authorList>
            <person name="Woo H."/>
        </authorList>
    </citation>
    <scope>NUCLEOTIDE SEQUENCE</scope>
    <source>
        <strain evidence="17">HCMS5-2</strain>
    </source>
</reference>
<evidence type="ECO:0000256" key="4">
    <source>
        <dbReference type="ARBA" id="ARBA00022496"/>
    </source>
</evidence>
<evidence type="ECO:0000313" key="17">
    <source>
        <dbReference type="EMBL" id="MCZ4244716.1"/>
    </source>
</evidence>
<keyword evidence="10 12" id="KW-0472">Membrane</keyword>
<gene>
    <name evidence="17" type="ORF">O0955_11955</name>
</gene>
<protein>
    <submittedName>
        <fullName evidence="17">TonB-dependent receptor</fullName>
    </submittedName>
</protein>
<dbReference type="InterPro" id="IPR000531">
    <property type="entry name" value="Beta-barrel_TonB"/>
</dbReference>
<dbReference type="Pfam" id="PF00593">
    <property type="entry name" value="TonB_dep_Rec_b-barrel"/>
    <property type="match status" value="1"/>
</dbReference>
<dbReference type="EMBL" id="JAPWGM010000003">
    <property type="protein sequence ID" value="MCZ4244716.1"/>
    <property type="molecule type" value="Genomic_DNA"/>
</dbReference>
<dbReference type="PANTHER" id="PTHR32552">
    <property type="entry name" value="FERRICHROME IRON RECEPTOR-RELATED"/>
    <property type="match status" value="1"/>
</dbReference>
<dbReference type="Gene3D" id="2.40.170.20">
    <property type="entry name" value="TonB-dependent receptor, beta-barrel domain"/>
    <property type="match status" value="1"/>
</dbReference>
<evidence type="ECO:0000256" key="11">
    <source>
        <dbReference type="ARBA" id="ARBA00023237"/>
    </source>
</evidence>
<evidence type="ECO:0000259" key="16">
    <source>
        <dbReference type="Pfam" id="PF07715"/>
    </source>
</evidence>
<keyword evidence="8" id="KW-0406">Ion transport</keyword>
<organism evidence="17 18">
    <name type="scientific">Pedobacter punctiformis</name>
    <dbReference type="NCBI Taxonomy" id="3004097"/>
    <lineage>
        <taxon>Bacteria</taxon>
        <taxon>Pseudomonadati</taxon>
        <taxon>Bacteroidota</taxon>
        <taxon>Sphingobacteriia</taxon>
        <taxon>Sphingobacteriales</taxon>
        <taxon>Sphingobacteriaceae</taxon>
        <taxon>Pedobacter</taxon>
    </lineage>
</organism>
<dbReference type="InterPro" id="IPR008969">
    <property type="entry name" value="CarboxyPept-like_regulatory"/>
</dbReference>
<dbReference type="PANTHER" id="PTHR32552:SF89">
    <property type="entry name" value="CATECHOLATE SIDEROPHORE RECEPTOR FIU"/>
    <property type="match status" value="1"/>
</dbReference>